<dbReference type="PANTHER" id="PTHR12461">
    <property type="entry name" value="HYPOXIA-INDUCIBLE FACTOR 1 ALPHA INHIBITOR-RELATED"/>
    <property type="match status" value="1"/>
</dbReference>
<evidence type="ECO:0000256" key="1">
    <source>
        <dbReference type="SAM" id="SignalP"/>
    </source>
</evidence>
<organism evidence="3">
    <name type="scientific">Aureoumbra lagunensis</name>
    <dbReference type="NCBI Taxonomy" id="44058"/>
    <lineage>
        <taxon>Eukaryota</taxon>
        <taxon>Sar</taxon>
        <taxon>Stramenopiles</taxon>
        <taxon>Ochrophyta</taxon>
        <taxon>Pelagophyceae</taxon>
        <taxon>Pelagomonadales</taxon>
        <taxon>Aureoumbra</taxon>
    </lineage>
</organism>
<evidence type="ECO:0000259" key="2">
    <source>
        <dbReference type="PROSITE" id="PS51184"/>
    </source>
</evidence>
<feature type="chain" id="PRO_5030616809" description="JmjC domain-containing protein" evidence="1">
    <location>
        <begin position="24"/>
        <end position="397"/>
    </location>
</feature>
<reference evidence="3" key="1">
    <citation type="submission" date="2021-01" db="EMBL/GenBank/DDBJ databases">
        <authorList>
            <person name="Corre E."/>
            <person name="Pelletier E."/>
            <person name="Niang G."/>
            <person name="Scheremetjew M."/>
            <person name="Finn R."/>
            <person name="Kale V."/>
            <person name="Holt S."/>
            <person name="Cochrane G."/>
            <person name="Meng A."/>
            <person name="Brown T."/>
            <person name="Cohen L."/>
        </authorList>
    </citation>
    <scope>NUCLEOTIDE SEQUENCE</scope>
    <source>
        <strain evidence="3">CCMP1510</strain>
    </source>
</reference>
<accession>A0A7S3NPG4</accession>
<feature type="signal peptide" evidence="1">
    <location>
        <begin position="1"/>
        <end position="23"/>
    </location>
</feature>
<evidence type="ECO:0000313" key="3">
    <source>
        <dbReference type="EMBL" id="CAE0373587.1"/>
    </source>
</evidence>
<dbReference type="Gene3D" id="2.60.120.10">
    <property type="entry name" value="Jelly Rolls"/>
    <property type="match status" value="1"/>
</dbReference>
<dbReference type="PROSITE" id="PS51184">
    <property type="entry name" value="JMJC"/>
    <property type="match status" value="1"/>
</dbReference>
<dbReference type="InterPro" id="IPR041667">
    <property type="entry name" value="Cupin_8"/>
</dbReference>
<feature type="domain" description="JmjC" evidence="2">
    <location>
        <begin position="235"/>
        <end position="397"/>
    </location>
</feature>
<dbReference type="InterPro" id="IPR003347">
    <property type="entry name" value="JmjC_dom"/>
</dbReference>
<dbReference type="AlphaFoldDB" id="A0A7S3NPG4"/>
<name>A0A7S3NPG4_9STRA</name>
<sequence length="397" mass="44461">MHFFMILLLTANVLGLAPSPTLADMELLFRQLRKAQQDKSRPQLVTAWSSVLSALSEMRSPALLYFCELMYHDGIDLSSLNDKRLEVLLPPELNSDQDGKIFPRLQSLPRFSTRTWPEIKANHEDALNDLRFRGSPIRIVECFDNIQVAQLAIETARRDRVPVLLRGLGGSDWQEWDAEILADALPRAICRVATSSAVSFCRETHPLITTGIISAPSVAVSLIGKDAVFRLKQHLESEVVYLQALAPRSLLEKRRFDRFGKVFYSASDEEPPLPRIWACRGGVYSPLHYDAQDSILIQATGSKFIMLFPPTVLQTLDPVPDGHPLARRCQLDILRRLDCRHESDLPSVVTNSAIETQLLPGDAIWFPSEWAHHTVATSSDISISLSLREVDGHIVGA</sequence>
<gene>
    <name evidence="3" type="ORF">ALAG00032_LOCUS14388</name>
</gene>
<dbReference type="Pfam" id="PF13621">
    <property type="entry name" value="Cupin_8"/>
    <property type="match status" value="1"/>
</dbReference>
<protein>
    <recommendedName>
        <fullName evidence="2">JmjC domain-containing protein</fullName>
    </recommendedName>
</protein>
<keyword evidence="1" id="KW-0732">Signal</keyword>
<proteinExistence type="predicted"/>
<dbReference type="PANTHER" id="PTHR12461:SF105">
    <property type="entry name" value="HYPOXIA-INDUCIBLE FACTOR 1-ALPHA INHIBITOR"/>
    <property type="match status" value="1"/>
</dbReference>
<dbReference type="SUPFAM" id="SSF51197">
    <property type="entry name" value="Clavaminate synthase-like"/>
    <property type="match status" value="1"/>
</dbReference>
<dbReference type="InterPro" id="IPR014710">
    <property type="entry name" value="RmlC-like_jellyroll"/>
</dbReference>
<dbReference type="EMBL" id="HBIJ01022091">
    <property type="protein sequence ID" value="CAE0373587.1"/>
    <property type="molecule type" value="Transcribed_RNA"/>
</dbReference>